<proteinExistence type="predicted"/>
<accession>A0A292IIH8</accession>
<evidence type="ECO:0000313" key="3">
    <source>
        <dbReference type="Proteomes" id="UP000261764"/>
    </source>
</evidence>
<keyword evidence="3" id="KW-1185">Reference proteome</keyword>
<protein>
    <submittedName>
        <fullName evidence="2">Uncharacterized protein</fullName>
    </submittedName>
</protein>
<reference evidence="2 3" key="1">
    <citation type="journal article" date="2015" name="Clin. Infect. Dis.">
        <title>Genomic Investigations unmask Mycoplasma amphoriforme, a new respiratory pathogen.</title>
        <authorList>
            <person name="Gillespie S.H."/>
            <person name="Ling C.L."/>
            <person name="Oravcova K."/>
            <person name="Pinheiro M."/>
            <person name="Wells L."/>
            <person name="Bryant J.M."/>
            <person name="McHugh T.D."/>
            <person name="Bebear C."/>
            <person name="Webster D."/>
            <person name="Harris S.R."/>
            <person name="Seth-Smith H.M."/>
            <person name="Thomson N.R."/>
        </authorList>
    </citation>
    <scope>NUCLEOTIDE SEQUENCE [LARGE SCALE GENOMIC DNA]</scope>
    <source>
        <strain evidence="2 3">A39</strain>
    </source>
</reference>
<evidence type="ECO:0000256" key="1">
    <source>
        <dbReference type="SAM" id="Coils"/>
    </source>
</evidence>
<gene>
    <name evidence="2" type="ORF">MAMA39_06170</name>
</gene>
<organism evidence="2 3">
    <name type="scientific">Mycoplasma amphoriforme A39</name>
    <dbReference type="NCBI Taxonomy" id="572419"/>
    <lineage>
        <taxon>Bacteria</taxon>
        <taxon>Bacillati</taxon>
        <taxon>Mycoplasmatota</taxon>
        <taxon>Mollicutes</taxon>
        <taxon>Mycoplasmataceae</taxon>
        <taxon>Mycoplasma</taxon>
    </lineage>
</organism>
<sequence length="180" mass="21588">MKQKKRDDQFEKKVKEELEKVNERMALMERKLFIAENLPAVRAKEVRKKIDEVDKKCTVKVIGVHNRIDEVNEKANKLDPSVDPNLTRAETAASRQRNNSKLLYSWNDGIISVHINRFWDRKTFQKLILQFNRDFWLPKTKEFKLVRFKVVREKINFVKHYLETIKFADVCNYEIVESFD</sequence>
<evidence type="ECO:0000313" key="2">
    <source>
        <dbReference type="EMBL" id="CDN40734.1"/>
    </source>
</evidence>
<feature type="coiled-coil region" evidence="1">
    <location>
        <begin position="11"/>
        <end position="38"/>
    </location>
</feature>
<dbReference type="RefSeq" id="WP_343251363.1">
    <property type="nucleotide sequence ID" value="NZ_HG937516.1"/>
</dbReference>
<dbReference type="AlphaFoldDB" id="A0A292IIH8"/>
<dbReference type="Proteomes" id="UP000261764">
    <property type="component" value="Chromosome I"/>
</dbReference>
<dbReference type="EMBL" id="HG937516">
    <property type="protein sequence ID" value="CDN40734.1"/>
    <property type="molecule type" value="Genomic_DNA"/>
</dbReference>
<dbReference type="KEGG" id="mamp:MAMA39_06170"/>
<keyword evidence="1" id="KW-0175">Coiled coil</keyword>
<name>A0A292IIH8_9MOLU</name>